<dbReference type="SUPFAM" id="SSF54975">
    <property type="entry name" value="Acylphosphatase/BLUF domain-like"/>
    <property type="match status" value="1"/>
</dbReference>
<dbReference type="Pfam" id="PF04940">
    <property type="entry name" value="BLUF"/>
    <property type="match status" value="1"/>
</dbReference>
<evidence type="ECO:0000259" key="1">
    <source>
        <dbReference type="PROSITE" id="PS50925"/>
    </source>
</evidence>
<dbReference type="SMART" id="SM01034">
    <property type="entry name" value="BLUF"/>
    <property type="match status" value="1"/>
</dbReference>
<sequence>MNTLLERIKNQKAIMTELIHLIYASKASIDFSKDEIVVLLEKARNTNKFLDVTGMLLSDSGGFLQVLEGEEKTVNQLFSVISGDGRHNNVVKIISEAIPERQFDDWTMGEASISRQELVEIEGMNDFFTGNTCLVNINVGRAKKILDAFAQGRWRLE</sequence>
<dbReference type="Proteomes" id="UP000000639">
    <property type="component" value="Chromosome"/>
</dbReference>
<evidence type="ECO:0000313" key="3">
    <source>
        <dbReference type="Proteomes" id="UP000000639"/>
    </source>
</evidence>
<name>A1SZ77_PSYIN</name>
<dbReference type="PROSITE" id="PS50925">
    <property type="entry name" value="BLUF"/>
    <property type="match status" value="1"/>
</dbReference>
<feature type="domain" description="BLUF" evidence="1">
    <location>
        <begin position="18"/>
        <end position="109"/>
    </location>
</feature>
<dbReference type="GO" id="GO:0071949">
    <property type="term" value="F:FAD binding"/>
    <property type="evidence" value="ECO:0007669"/>
    <property type="project" value="InterPro"/>
</dbReference>
<dbReference type="InterPro" id="IPR007024">
    <property type="entry name" value="BLUF_domain"/>
</dbReference>
<gene>
    <name evidence="2" type="ordered locus">Ping_3094</name>
</gene>
<dbReference type="eggNOG" id="COG3431">
    <property type="taxonomic scope" value="Bacteria"/>
</dbReference>
<reference evidence="2 3" key="1">
    <citation type="submission" date="2007-01" db="EMBL/GenBank/DDBJ databases">
        <title>Complete sequence of Psychromonas ingrahamii 37.</title>
        <authorList>
            <consortium name="US DOE Joint Genome Institute"/>
            <person name="Copeland A."/>
            <person name="Lucas S."/>
            <person name="Lapidus A."/>
            <person name="Barry K."/>
            <person name="Detter J.C."/>
            <person name="Glavina del Rio T."/>
            <person name="Hammon N."/>
            <person name="Israni S."/>
            <person name="Dalin E."/>
            <person name="Tice H."/>
            <person name="Pitluck S."/>
            <person name="Thompson L.S."/>
            <person name="Brettin T."/>
            <person name="Bruce D."/>
            <person name="Han C."/>
            <person name="Tapia R."/>
            <person name="Schmutz J."/>
            <person name="Larimer F."/>
            <person name="Land M."/>
            <person name="Hauser L."/>
            <person name="Kyrpides N."/>
            <person name="Ivanova N."/>
            <person name="Staley J."/>
            <person name="Richardson P."/>
        </authorList>
    </citation>
    <scope>NUCLEOTIDE SEQUENCE [LARGE SCALE GENOMIC DNA]</scope>
    <source>
        <strain evidence="2 3">37</strain>
    </source>
</reference>
<proteinExistence type="predicted"/>
<keyword evidence="3" id="KW-1185">Reference proteome</keyword>
<accession>A1SZ77</accession>
<dbReference type="HOGENOM" id="CLU_097099_2_2_6"/>
<dbReference type="GO" id="GO:0009882">
    <property type="term" value="F:blue light photoreceptor activity"/>
    <property type="evidence" value="ECO:0007669"/>
    <property type="project" value="InterPro"/>
</dbReference>
<dbReference type="EMBL" id="CP000510">
    <property type="protein sequence ID" value="ABM04792.1"/>
    <property type="molecule type" value="Genomic_DNA"/>
</dbReference>
<organism evidence="2 3">
    <name type="scientific">Psychromonas ingrahamii (strain DSM 17664 / CCUG 51855 / 37)</name>
    <dbReference type="NCBI Taxonomy" id="357804"/>
    <lineage>
        <taxon>Bacteria</taxon>
        <taxon>Pseudomonadati</taxon>
        <taxon>Pseudomonadota</taxon>
        <taxon>Gammaproteobacteria</taxon>
        <taxon>Alteromonadales</taxon>
        <taxon>Psychromonadaceae</taxon>
        <taxon>Psychromonas</taxon>
    </lineage>
</organism>
<dbReference type="AlphaFoldDB" id="A1SZ77"/>
<dbReference type="Gene3D" id="3.30.70.100">
    <property type="match status" value="1"/>
</dbReference>
<dbReference type="KEGG" id="pin:Ping_3094"/>
<protein>
    <submittedName>
        <fullName evidence="2">BLUF domain protein</fullName>
    </submittedName>
</protein>
<dbReference type="InterPro" id="IPR036046">
    <property type="entry name" value="Acylphosphatase-like_dom_sf"/>
</dbReference>
<dbReference type="STRING" id="357804.Ping_3094"/>
<evidence type="ECO:0000313" key="2">
    <source>
        <dbReference type="EMBL" id="ABM04792.1"/>
    </source>
</evidence>
<dbReference type="RefSeq" id="WP_011771346.1">
    <property type="nucleotide sequence ID" value="NC_008709.1"/>
</dbReference>